<dbReference type="InterPro" id="IPR050952">
    <property type="entry name" value="TRIM-NHL_E3_ligases"/>
</dbReference>
<dbReference type="PROSITE" id="PS50927">
    <property type="entry name" value="BULB_LECTIN"/>
    <property type="match status" value="1"/>
</dbReference>
<feature type="repeat" description="NHL" evidence="2">
    <location>
        <begin position="254"/>
        <end position="284"/>
    </location>
</feature>
<feature type="domain" description="Bulb-type lectin" evidence="4">
    <location>
        <begin position="1"/>
        <end position="105"/>
    </location>
</feature>
<dbReference type="SUPFAM" id="SSF101898">
    <property type="entry name" value="NHL repeat"/>
    <property type="match status" value="1"/>
</dbReference>
<dbReference type="CDD" id="cd05819">
    <property type="entry name" value="NHL"/>
    <property type="match status" value="1"/>
</dbReference>
<feature type="repeat" description="NHL" evidence="2">
    <location>
        <begin position="148"/>
        <end position="187"/>
    </location>
</feature>
<dbReference type="InterPro" id="IPR011042">
    <property type="entry name" value="6-blade_b-propeller_TolB-like"/>
</dbReference>
<dbReference type="PANTHER" id="PTHR24104">
    <property type="entry name" value="E3 UBIQUITIN-PROTEIN LIGASE NHLRC1-RELATED"/>
    <property type="match status" value="1"/>
</dbReference>
<dbReference type="PANTHER" id="PTHR24104:SF25">
    <property type="entry name" value="PROTEIN LIN-41"/>
    <property type="match status" value="1"/>
</dbReference>
<gene>
    <name evidence="5" type="ORF">KXQ929_LOCUS32421</name>
</gene>
<sequence>MYSTVFLSFNQPKFSATPIWNSNGITFANQSIVGLNPYAIFVSTNNTIYVANRENNTIVIWHEESINPTKIIPGNFTGPYSLFVTSNGDIYIDDGYENGRVQRWNAETNAFVTVMNISSECEGEEDQVVKRSLNDSLMTSNRVAAGTGIRGSSLDKLNGPGGIYVDVNLDLYVADCGNDRVQLFQSGKSNGITVAGSTSQNPTIKLLCPNGIILDAEKYLFIVDLGNSRIVGSSLNGFRCLVGCYGAGSQSNRLNYPLSFSFDRSGNMFVTDRDNHRIQKFEYLEELCANTSSVVQTVYASQLTMNSSTYFPQCSWLTNTSSVVQTVYASQLTMNSSTYFPQCSWLSSPSVIQISYSSAVQSNYLLQLTTDSQTYSRDCRKSNYYYQAIRLKVMETGYYALSSDSSMDTFGDIYEDDFNPLNPFENLLSQNYRSCSYEDFKLIAYLHAKTKYILIVTTYLPDMAGNFSILTSGPNNITVDPYTQSLTTCFIGQTCQFYKKSIGVTLDDILRGQIRPSMTMTDQTILVKINAALTMIMFVGGFINTDYRKERVQLRLKILKCKEERIQLEQKLQSLSAIDSRLKQQQIDHIQSYFTQLNQESQRAKERSLQLLNDIIQAERNLAQIHIDVEHLIRLKSDYSQYLETKYPTWQKSVPNETSTIIDNNIYNFDRLPQQQNISSIHSPYKSDSYSTVFKRHENQSKFVINDLHRDEQSVSESTSNVFSHSKRTDSLFGMALNRSNLYFFD</sequence>
<reference evidence="5" key="1">
    <citation type="submission" date="2021-02" db="EMBL/GenBank/DDBJ databases">
        <authorList>
            <person name="Nowell W R."/>
        </authorList>
    </citation>
    <scope>NUCLEOTIDE SEQUENCE</scope>
</reference>
<dbReference type="Proteomes" id="UP000663868">
    <property type="component" value="Unassembled WGS sequence"/>
</dbReference>
<accession>A0A819SQG1</accession>
<keyword evidence="3" id="KW-0175">Coiled coil</keyword>
<dbReference type="GO" id="GO:0008270">
    <property type="term" value="F:zinc ion binding"/>
    <property type="evidence" value="ECO:0007669"/>
    <property type="project" value="UniProtKB-KW"/>
</dbReference>
<feature type="coiled-coil region" evidence="3">
    <location>
        <begin position="551"/>
        <end position="621"/>
    </location>
</feature>
<evidence type="ECO:0000313" key="6">
    <source>
        <dbReference type="Proteomes" id="UP000663868"/>
    </source>
</evidence>
<dbReference type="InterPro" id="IPR001258">
    <property type="entry name" value="NHL_repeat"/>
</dbReference>
<dbReference type="PROSITE" id="PS51125">
    <property type="entry name" value="NHL"/>
    <property type="match status" value="2"/>
</dbReference>
<comment type="caution">
    <text evidence="5">The sequence shown here is derived from an EMBL/GenBank/DDBJ whole genome shotgun (WGS) entry which is preliminary data.</text>
</comment>
<dbReference type="Pfam" id="PF01436">
    <property type="entry name" value="NHL"/>
    <property type="match status" value="2"/>
</dbReference>
<proteinExistence type="predicted"/>
<name>A0A819SQG1_9BILA</name>
<dbReference type="EMBL" id="CAJOBB010003924">
    <property type="protein sequence ID" value="CAF4065720.1"/>
    <property type="molecule type" value="Genomic_DNA"/>
</dbReference>
<keyword evidence="1" id="KW-0677">Repeat</keyword>
<evidence type="ECO:0000256" key="2">
    <source>
        <dbReference type="PROSITE-ProRule" id="PRU00504"/>
    </source>
</evidence>
<organism evidence="5 6">
    <name type="scientific">Adineta steineri</name>
    <dbReference type="NCBI Taxonomy" id="433720"/>
    <lineage>
        <taxon>Eukaryota</taxon>
        <taxon>Metazoa</taxon>
        <taxon>Spiralia</taxon>
        <taxon>Gnathifera</taxon>
        <taxon>Rotifera</taxon>
        <taxon>Eurotatoria</taxon>
        <taxon>Bdelloidea</taxon>
        <taxon>Adinetida</taxon>
        <taxon>Adinetidae</taxon>
        <taxon>Adineta</taxon>
    </lineage>
</organism>
<evidence type="ECO:0000256" key="1">
    <source>
        <dbReference type="ARBA" id="ARBA00022737"/>
    </source>
</evidence>
<dbReference type="AlphaFoldDB" id="A0A819SQG1"/>
<dbReference type="InterPro" id="IPR001480">
    <property type="entry name" value="Bulb-type_lectin_dom"/>
</dbReference>
<protein>
    <recommendedName>
        <fullName evidence="4">Bulb-type lectin domain-containing protein</fullName>
    </recommendedName>
</protein>
<evidence type="ECO:0000259" key="4">
    <source>
        <dbReference type="PROSITE" id="PS50927"/>
    </source>
</evidence>
<dbReference type="Gene3D" id="2.120.10.30">
    <property type="entry name" value="TolB, C-terminal domain"/>
    <property type="match status" value="2"/>
</dbReference>
<evidence type="ECO:0000313" key="5">
    <source>
        <dbReference type="EMBL" id="CAF4065720.1"/>
    </source>
</evidence>
<evidence type="ECO:0000256" key="3">
    <source>
        <dbReference type="SAM" id="Coils"/>
    </source>
</evidence>